<evidence type="ECO:0000313" key="1">
    <source>
        <dbReference type="EMBL" id="RNA21094.1"/>
    </source>
</evidence>
<keyword evidence="2" id="KW-1185">Reference proteome</keyword>
<evidence type="ECO:0000313" key="2">
    <source>
        <dbReference type="Proteomes" id="UP000276133"/>
    </source>
</evidence>
<dbReference type="Proteomes" id="UP000276133">
    <property type="component" value="Unassembled WGS sequence"/>
</dbReference>
<protein>
    <submittedName>
        <fullName evidence="1">Uncharacterized protein</fullName>
    </submittedName>
</protein>
<sequence length="247" mass="29447">MFPQNPSHIDNSVDNVIYKHRTETNLSLWTQLAELNFCHHKFSQSHTSGLDATCNRELAIDTALVKQSRARFYQMRKILKFVGTQKIVGQVQHLESLRPLGRPNDRLDSCRAQIQAFQLFIKIVAHINVVQKLIIPIHNLFLMDKYSKLYKLYKRWFDKKVNRLWSMLSHFRFIKLEKSRNSSEESVIKLRLRSSRVIWCELTEKANRPICEIWLWERLRWFKLESGPKFWSSTMLKLLKEKSIDCI</sequence>
<dbReference type="EMBL" id="REGN01003731">
    <property type="protein sequence ID" value="RNA21094.1"/>
    <property type="molecule type" value="Genomic_DNA"/>
</dbReference>
<comment type="caution">
    <text evidence="1">The sequence shown here is derived from an EMBL/GenBank/DDBJ whole genome shotgun (WGS) entry which is preliminary data.</text>
</comment>
<organism evidence="1 2">
    <name type="scientific">Brachionus plicatilis</name>
    <name type="common">Marine rotifer</name>
    <name type="synonym">Brachionus muelleri</name>
    <dbReference type="NCBI Taxonomy" id="10195"/>
    <lineage>
        <taxon>Eukaryota</taxon>
        <taxon>Metazoa</taxon>
        <taxon>Spiralia</taxon>
        <taxon>Gnathifera</taxon>
        <taxon>Rotifera</taxon>
        <taxon>Eurotatoria</taxon>
        <taxon>Monogononta</taxon>
        <taxon>Pseudotrocha</taxon>
        <taxon>Ploima</taxon>
        <taxon>Brachionidae</taxon>
        <taxon>Brachionus</taxon>
    </lineage>
</organism>
<accession>A0A3M7RCG0</accession>
<proteinExistence type="predicted"/>
<name>A0A3M7RCG0_BRAPC</name>
<dbReference type="AlphaFoldDB" id="A0A3M7RCG0"/>
<reference evidence="1 2" key="1">
    <citation type="journal article" date="2018" name="Sci. Rep.">
        <title>Genomic signatures of local adaptation to the degree of environmental predictability in rotifers.</title>
        <authorList>
            <person name="Franch-Gras L."/>
            <person name="Hahn C."/>
            <person name="Garcia-Roger E.M."/>
            <person name="Carmona M.J."/>
            <person name="Serra M."/>
            <person name="Gomez A."/>
        </authorList>
    </citation>
    <scope>NUCLEOTIDE SEQUENCE [LARGE SCALE GENOMIC DNA]</scope>
    <source>
        <strain evidence="1">HYR1</strain>
    </source>
</reference>
<gene>
    <name evidence="1" type="ORF">BpHYR1_038659</name>
</gene>